<dbReference type="EMBL" id="BMCT01000006">
    <property type="protein sequence ID" value="GGF74660.1"/>
    <property type="molecule type" value="Genomic_DNA"/>
</dbReference>
<gene>
    <name evidence="1" type="ORF">GCM10007301_38160</name>
</gene>
<dbReference type="AlphaFoldDB" id="A0A917C7S5"/>
<keyword evidence="2" id="KW-1185">Reference proteome</keyword>
<dbReference type="Gene3D" id="3.30.420.10">
    <property type="entry name" value="Ribonuclease H-like superfamily/Ribonuclease H"/>
    <property type="match status" value="1"/>
</dbReference>
<dbReference type="InterPro" id="IPR012337">
    <property type="entry name" value="RNaseH-like_sf"/>
</dbReference>
<dbReference type="SUPFAM" id="SSF53098">
    <property type="entry name" value="Ribonuclease H-like"/>
    <property type="match status" value="1"/>
</dbReference>
<dbReference type="InterPro" id="IPR036397">
    <property type="entry name" value="RNaseH_sf"/>
</dbReference>
<name>A0A917C7S5_9HYPH</name>
<dbReference type="GO" id="GO:0003676">
    <property type="term" value="F:nucleic acid binding"/>
    <property type="evidence" value="ECO:0007669"/>
    <property type="project" value="InterPro"/>
</dbReference>
<dbReference type="Proteomes" id="UP000606044">
    <property type="component" value="Unassembled WGS sequence"/>
</dbReference>
<organism evidence="1 2">
    <name type="scientific">Azorhizobium oxalatiphilum</name>
    <dbReference type="NCBI Taxonomy" id="980631"/>
    <lineage>
        <taxon>Bacteria</taxon>
        <taxon>Pseudomonadati</taxon>
        <taxon>Pseudomonadota</taxon>
        <taxon>Alphaproteobacteria</taxon>
        <taxon>Hyphomicrobiales</taxon>
        <taxon>Xanthobacteraceae</taxon>
        <taxon>Azorhizobium</taxon>
    </lineage>
</organism>
<sequence>MKQWRIVHIDEPELEFAHGQTAAHPKDGLFLYGPPPSNLNPRRMEIGIIATEEGAKLYGAWVKSINGSIAPPGTGKEANKYIWPGFQAAFGAEWSELPFGYCRVGADEISKAIRTGTRHEGIYHTVEIYQRALRKHLLEEEASPKIWFAIIPEEVYTYGRPQSVVPKAERVDSPMGIKKTAAIRLLKQPTMFNEINDEAKPFEYEPNFHNQLKARLLDTGKVIQVVRETTLTTERDPTLRRRSLQDPASVAWNLGATAFYKSSGTPWRLANVREGVCYVGLVFKKLAAARGRDNACCGAQMFLHSGEGVVFKGAVGPWYSENDHNFKLDRAQAARLMTMIVEGYKDIHGSYPKELFIHGKIEFGDEEWAGFTSTVPAETNLVGVQIRRQNEIKLFRFGQNPVLRGTGIIVDEKLAYLWTAGYVPRLETYPGREVPNPLTVRLRRGSAEIETVLQDVMALTKLNYNSAGFSDGLPVTLRFADLVGEILTAGPEGMSSRLPFRHYI</sequence>
<reference evidence="1" key="2">
    <citation type="submission" date="2020-09" db="EMBL/GenBank/DDBJ databases">
        <authorList>
            <person name="Sun Q."/>
            <person name="Sedlacek I."/>
        </authorList>
    </citation>
    <scope>NUCLEOTIDE SEQUENCE</scope>
    <source>
        <strain evidence="1">CCM 7897</strain>
    </source>
</reference>
<accession>A0A917C7S5</accession>
<evidence type="ECO:0000313" key="1">
    <source>
        <dbReference type="EMBL" id="GGF74660.1"/>
    </source>
</evidence>
<dbReference type="RefSeq" id="WP_188581541.1">
    <property type="nucleotide sequence ID" value="NZ_BMCT01000006.1"/>
</dbReference>
<protein>
    <recommendedName>
        <fullName evidence="3">Piwi domain-containing protein</fullName>
    </recommendedName>
</protein>
<comment type="caution">
    <text evidence="1">The sequence shown here is derived from an EMBL/GenBank/DDBJ whole genome shotgun (WGS) entry which is preliminary data.</text>
</comment>
<proteinExistence type="predicted"/>
<reference evidence="1" key="1">
    <citation type="journal article" date="2014" name="Int. J. Syst. Evol. Microbiol.">
        <title>Complete genome sequence of Corynebacterium casei LMG S-19264T (=DSM 44701T), isolated from a smear-ripened cheese.</title>
        <authorList>
            <consortium name="US DOE Joint Genome Institute (JGI-PGF)"/>
            <person name="Walter F."/>
            <person name="Albersmeier A."/>
            <person name="Kalinowski J."/>
            <person name="Ruckert C."/>
        </authorList>
    </citation>
    <scope>NUCLEOTIDE SEQUENCE</scope>
    <source>
        <strain evidence="1">CCM 7897</strain>
    </source>
</reference>
<evidence type="ECO:0008006" key="3">
    <source>
        <dbReference type="Google" id="ProtNLM"/>
    </source>
</evidence>
<evidence type="ECO:0000313" key="2">
    <source>
        <dbReference type="Proteomes" id="UP000606044"/>
    </source>
</evidence>